<dbReference type="PANTHER" id="PTHR40068">
    <property type="entry name" value="TRANSCRIPTION REPRESSOR NIAR-RELATED"/>
    <property type="match status" value="1"/>
</dbReference>
<protein>
    <submittedName>
        <fullName evidence="4">Transcription repressor NadR</fullName>
    </submittedName>
</protein>
<feature type="domain" description="3H" evidence="2">
    <location>
        <begin position="77"/>
        <end position="172"/>
    </location>
</feature>
<organism evidence="4 5">
    <name type="scientific">Aminipila butyrica</name>
    <dbReference type="NCBI Taxonomy" id="433296"/>
    <lineage>
        <taxon>Bacteria</taxon>
        <taxon>Bacillati</taxon>
        <taxon>Bacillota</taxon>
        <taxon>Clostridia</taxon>
        <taxon>Peptostreptococcales</taxon>
        <taxon>Anaerovoracaceae</taxon>
        <taxon>Aminipila</taxon>
    </lineage>
</organism>
<dbReference type="PIRSF" id="PIRSF037847">
    <property type="entry name" value="NiaR"/>
    <property type="match status" value="1"/>
</dbReference>
<dbReference type="InterPro" id="IPR036390">
    <property type="entry name" value="WH_DNA-bd_sf"/>
</dbReference>
<name>A0A858BRD1_9FIRM</name>
<dbReference type="Pfam" id="PF02829">
    <property type="entry name" value="3H"/>
    <property type="match status" value="1"/>
</dbReference>
<keyword evidence="5" id="KW-1185">Reference proteome</keyword>
<dbReference type="Pfam" id="PF08279">
    <property type="entry name" value="HTH_11"/>
    <property type="match status" value="1"/>
</dbReference>
<dbReference type="InterPro" id="IPR004173">
    <property type="entry name" value="3H_domain"/>
</dbReference>
<reference evidence="4 5" key="1">
    <citation type="submission" date="2020-02" db="EMBL/GenBank/DDBJ databases">
        <authorList>
            <person name="Kim Y.B."/>
            <person name="Roh S.W."/>
        </authorList>
    </citation>
    <scope>NUCLEOTIDE SEQUENCE [LARGE SCALE GENOMIC DNA]</scope>
    <source>
        <strain evidence="4 5">DSM 103574</strain>
    </source>
</reference>
<keyword evidence="1" id="KW-0533">Nickel</keyword>
<evidence type="ECO:0000259" key="3">
    <source>
        <dbReference type="Pfam" id="PF08279"/>
    </source>
</evidence>
<accession>A0A858BRD1</accession>
<dbReference type="InterPro" id="IPR035922">
    <property type="entry name" value="3H_dom_sf"/>
</dbReference>
<dbReference type="EMBL" id="CP048649">
    <property type="protein sequence ID" value="QIB68471.1"/>
    <property type="molecule type" value="Genomic_DNA"/>
</dbReference>
<dbReference type="SUPFAM" id="SSF75500">
    <property type="entry name" value="Putative transcriptional regulator TM1602, C-terminal domain"/>
    <property type="match status" value="1"/>
</dbReference>
<dbReference type="Gene3D" id="1.10.10.10">
    <property type="entry name" value="Winged helix-like DNA-binding domain superfamily/Winged helix DNA-binding domain"/>
    <property type="match status" value="1"/>
</dbReference>
<evidence type="ECO:0000256" key="1">
    <source>
        <dbReference type="PIRSR" id="PIRSR037847-1"/>
    </source>
</evidence>
<dbReference type="SUPFAM" id="SSF46785">
    <property type="entry name" value="Winged helix' DNA-binding domain"/>
    <property type="match status" value="1"/>
</dbReference>
<dbReference type="KEGG" id="abut:Ami103574_03675"/>
<dbReference type="PANTHER" id="PTHR40068:SF1">
    <property type="entry name" value="TRANSCRIPTION REPRESSOR NIAR-RELATED"/>
    <property type="match status" value="1"/>
</dbReference>
<feature type="binding site" evidence="1">
    <location>
        <position position="147"/>
    </location>
    <ligand>
        <name>Ni(2+)</name>
        <dbReference type="ChEBI" id="CHEBI:49786"/>
    </ligand>
</feature>
<proteinExistence type="predicted"/>
<feature type="binding site" evidence="1">
    <location>
        <position position="149"/>
    </location>
    <ligand>
        <name>Ni(2+)</name>
        <dbReference type="ChEBI" id="CHEBI:49786"/>
    </ligand>
</feature>
<dbReference type="InterPro" id="IPR026043">
    <property type="entry name" value="NadR"/>
</dbReference>
<dbReference type="Gene3D" id="3.30.1340.20">
    <property type="entry name" value="3H domain"/>
    <property type="match status" value="1"/>
</dbReference>
<dbReference type="InterPro" id="IPR036388">
    <property type="entry name" value="WH-like_DNA-bd_sf"/>
</dbReference>
<feature type="binding site" evidence="1">
    <location>
        <position position="88"/>
    </location>
    <ligand>
        <name>Ni(2+)</name>
        <dbReference type="ChEBI" id="CHEBI:49786"/>
    </ligand>
</feature>
<evidence type="ECO:0000313" key="4">
    <source>
        <dbReference type="EMBL" id="QIB68471.1"/>
    </source>
</evidence>
<dbReference type="InterPro" id="IPR013196">
    <property type="entry name" value="HTH_11"/>
</dbReference>
<feature type="domain" description="Helix-turn-helix type 11" evidence="3">
    <location>
        <begin position="6"/>
        <end position="58"/>
    </location>
</feature>
<dbReference type="AlphaFoldDB" id="A0A858BRD1"/>
<keyword evidence="1" id="KW-0479">Metal-binding</keyword>
<dbReference type="Proteomes" id="UP000466848">
    <property type="component" value="Chromosome"/>
</dbReference>
<dbReference type="GO" id="GO:0046872">
    <property type="term" value="F:metal ion binding"/>
    <property type="evidence" value="ECO:0007669"/>
    <property type="project" value="UniProtKB-KW"/>
</dbReference>
<evidence type="ECO:0000313" key="5">
    <source>
        <dbReference type="Proteomes" id="UP000466848"/>
    </source>
</evidence>
<sequence>MNTAQRRESILSHLKSHSTPVSAARLAGLLGVSRQIIVSDVALLRAGGADISATPRGYVLTGDGEPVSGHPFEGILACKHTDEQLQEELYTIVDFGGEVLDVTIEHALYGQLSGPLQLTSRYEVDLFLEKSQLQGDLPLSSLTEGVHLHRVGCRDEATFLRIKKALEEKHLLLH</sequence>
<dbReference type="RefSeq" id="WP_163065334.1">
    <property type="nucleotide sequence ID" value="NZ_CP048649.1"/>
</dbReference>
<evidence type="ECO:0000259" key="2">
    <source>
        <dbReference type="Pfam" id="PF02829"/>
    </source>
</evidence>
<feature type="binding site" evidence="1">
    <location>
        <position position="80"/>
    </location>
    <ligand>
        <name>Ni(2+)</name>
        <dbReference type="ChEBI" id="CHEBI:49786"/>
    </ligand>
</feature>
<gene>
    <name evidence="4" type="ORF">Ami103574_03675</name>
</gene>